<dbReference type="PANTHER" id="PTHR47129:SF1">
    <property type="entry name" value="NMRA-LIKE DOMAIN-CONTAINING PROTEIN"/>
    <property type="match status" value="1"/>
</dbReference>
<dbReference type="InterPro" id="IPR008030">
    <property type="entry name" value="NmrA-like"/>
</dbReference>
<dbReference type="SUPFAM" id="SSF51735">
    <property type="entry name" value="NAD(P)-binding Rossmann-fold domains"/>
    <property type="match status" value="1"/>
</dbReference>
<evidence type="ECO:0000313" key="3">
    <source>
        <dbReference type="Proteomes" id="UP001596391"/>
    </source>
</evidence>
<name>A0ABW1ZGA3_9BACT</name>
<dbReference type="Proteomes" id="UP001596391">
    <property type="component" value="Unassembled WGS sequence"/>
</dbReference>
<keyword evidence="3" id="KW-1185">Reference proteome</keyword>
<dbReference type="InterPro" id="IPR036291">
    <property type="entry name" value="NAD(P)-bd_dom_sf"/>
</dbReference>
<dbReference type="PANTHER" id="PTHR47129">
    <property type="entry name" value="QUINONE OXIDOREDUCTASE 2"/>
    <property type="match status" value="1"/>
</dbReference>
<dbReference type="Pfam" id="PF05368">
    <property type="entry name" value="NmrA"/>
    <property type="match status" value="1"/>
</dbReference>
<reference evidence="3" key="1">
    <citation type="journal article" date="2019" name="Int. J. Syst. Evol. Microbiol.">
        <title>The Global Catalogue of Microorganisms (GCM) 10K type strain sequencing project: providing services to taxonomists for standard genome sequencing and annotation.</title>
        <authorList>
            <consortium name="The Broad Institute Genomics Platform"/>
            <consortium name="The Broad Institute Genome Sequencing Center for Infectious Disease"/>
            <person name="Wu L."/>
            <person name="Ma J."/>
        </authorList>
    </citation>
    <scope>NUCLEOTIDE SEQUENCE [LARGE SCALE GENOMIC DNA]</scope>
    <source>
        <strain evidence="3">CGMCC 1.16026</strain>
    </source>
</reference>
<dbReference type="EMBL" id="JBHSWI010000001">
    <property type="protein sequence ID" value="MFC6647213.1"/>
    <property type="molecule type" value="Genomic_DNA"/>
</dbReference>
<sequence>MTGASGDIGRKTLLHLLKLRPANELIGLVRDPAKAEDLTAKGIELRQGDYLDTVSLAEAFKGVDKLMLTATHAFTERNKAHGNVIDEAEKAGVKHIVFMPIYRKKNSTVTMKEITAEDIFTEEKLKASGINYTLAYHPPFLEALFFYLGPKAQETGVHVPAGDHKFAAATRDDLAAAHAAILTGEGHENKSYVLTGAPAISFSDVADILSKLEGKKVPYSKITPEEYLQLVGKGVPDFIAQFVLEWVVNMGAGEWEEQTKDLETLIGRKATTPTEFFRHNYLTK</sequence>
<evidence type="ECO:0000313" key="2">
    <source>
        <dbReference type="EMBL" id="MFC6647213.1"/>
    </source>
</evidence>
<protein>
    <submittedName>
        <fullName evidence="2">NAD(P)H-binding protein</fullName>
    </submittedName>
</protein>
<dbReference type="Gene3D" id="3.90.25.10">
    <property type="entry name" value="UDP-galactose 4-epimerase, domain 1"/>
    <property type="match status" value="1"/>
</dbReference>
<evidence type="ECO:0000259" key="1">
    <source>
        <dbReference type="Pfam" id="PF05368"/>
    </source>
</evidence>
<organism evidence="2 3">
    <name type="scientific">Granulicella cerasi</name>
    <dbReference type="NCBI Taxonomy" id="741063"/>
    <lineage>
        <taxon>Bacteria</taxon>
        <taxon>Pseudomonadati</taxon>
        <taxon>Acidobacteriota</taxon>
        <taxon>Terriglobia</taxon>
        <taxon>Terriglobales</taxon>
        <taxon>Acidobacteriaceae</taxon>
        <taxon>Granulicella</taxon>
    </lineage>
</organism>
<proteinExistence type="predicted"/>
<dbReference type="InterPro" id="IPR052718">
    <property type="entry name" value="NmrA-type_oxidoreductase"/>
</dbReference>
<dbReference type="RefSeq" id="WP_390236101.1">
    <property type="nucleotide sequence ID" value="NZ_JBHSWI010000001.1"/>
</dbReference>
<feature type="domain" description="NmrA-like" evidence="1">
    <location>
        <begin position="2"/>
        <end position="248"/>
    </location>
</feature>
<accession>A0ABW1ZGA3</accession>
<gene>
    <name evidence="2" type="ORF">ACFQBQ_16875</name>
</gene>
<comment type="caution">
    <text evidence="2">The sequence shown here is derived from an EMBL/GenBank/DDBJ whole genome shotgun (WGS) entry which is preliminary data.</text>
</comment>
<dbReference type="Gene3D" id="3.40.50.720">
    <property type="entry name" value="NAD(P)-binding Rossmann-like Domain"/>
    <property type="match status" value="1"/>
</dbReference>